<evidence type="ECO:0000256" key="1">
    <source>
        <dbReference type="ARBA" id="ARBA00000085"/>
    </source>
</evidence>
<keyword evidence="7 14" id="KW-0418">Kinase</keyword>
<evidence type="ECO:0000256" key="9">
    <source>
        <dbReference type="ARBA" id="ARBA00023012"/>
    </source>
</evidence>
<evidence type="ECO:0000256" key="3">
    <source>
        <dbReference type="ARBA" id="ARBA00012438"/>
    </source>
</evidence>
<comment type="subcellular location">
    <subcellularLocation>
        <location evidence="2">Cell membrane</location>
    </subcellularLocation>
</comment>
<evidence type="ECO:0000313" key="15">
    <source>
        <dbReference type="Proteomes" id="UP000256269"/>
    </source>
</evidence>
<dbReference type="CDD" id="cd00082">
    <property type="entry name" value="HisKA"/>
    <property type="match status" value="1"/>
</dbReference>
<dbReference type="Gene3D" id="6.10.340.10">
    <property type="match status" value="1"/>
</dbReference>
<dbReference type="Proteomes" id="UP000256269">
    <property type="component" value="Unassembled WGS sequence"/>
</dbReference>
<dbReference type="InterPro" id="IPR050428">
    <property type="entry name" value="TCS_sensor_his_kinase"/>
</dbReference>
<keyword evidence="10 11" id="KW-0472">Membrane</keyword>
<evidence type="ECO:0000256" key="8">
    <source>
        <dbReference type="ARBA" id="ARBA00022989"/>
    </source>
</evidence>
<dbReference type="Pfam" id="PF02518">
    <property type="entry name" value="HATPase_c"/>
    <property type="match status" value="1"/>
</dbReference>
<comment type="catalytic activity">
    <reaction evidence="1">
        <text>ATP + protein L-histidine = ADP + protein N-phospho-L-histidine.</text>
        <dbReference type="EC" id="2.7.13.3"/>
    </reaction>
</comment>
<dbReference type="InterPro" id="IPR003660">
    <property type="entry name" value="HAMP_dom"/>
</dbReference>
<dbReference type="AlphaFoldDB" id="A0A3E0IBK1"/>
<dbReference type="InterPro" id="IPR004358">
    <property type="entry name" value="Sig_transdc_His_kin-like_C"/>
</dbReference>
<dbReference type="FunFam" id="1.10.287.130:FF:000010">
    <property type="entry name" value="Two-component sensor histidine kinase"/>
    <property type="match status" value="1"/>
</dbReference>
<sequence length="482" mass="52216">MSRLRRILGVAWGLRPRLVVAFVLIAAISSAAASGATYIQARRVVENDATDAIVQPMVSRVHDYATYGQRLPPTQDQLNSIASEVGGNAVAVYQNMRSKGGMDLSVITSEMRDEMRTRTDVMWQRIDDHGTPAMIIGIPVLALQATDGWKPSGLEVYAKTSMSDQQTAVEKLATSAWLYGSLAALFAVIVALLAARGVLRPVRRLGITARQLGEGDLSARLTVRGNDEMAELARTFNNTAAALEHHVGQLRRMEADARRFVADVSHELRTPLAAMTAVTDVLDEEAPQLGDDAGQAARLVSQETRKLTRLVEDLMEVSRFDAGAARLALDDIDVASAIGSTLRARGWLGRVETDLPSGVVARLDPRRLDVIVANLVGNALKHGAPPVQVRLWADHNWVDVRVMDSGPGLAPEVLPHVFDRFYKAEFARTRSEGSGLGLAIAWENARLHTSGGLHGSLEATNRPEGGAMFILRLPRVVGEEPA</sequence>
<dbReference type="PRINTS" id="PR00344">
    <property type="entry name" value="BCTRLSENSOR"/>
</dbReference>
<dbReference type="InterPro" id="IPR036890">
    <property type="entry name" value="HATPase_C_sf"/>
</dbReference>
<dbReference type="GO" id="GO:0005886">
    <property type="term" value="C:plasma membrane"/>
    <property type="evidence" value="ECO:0007669"/>
    <property type="project" value="UniProtKB-SubCell"/>
</dbReference>
<dbReference type="SUPFAM" id="SSF158472">
    <property type="entry name" value="HAMP domain-like"/>
    <property type="match status" value="1"/>
</dbReference>
<dbReference type="RefSeq" id="WP_116172758.1">
    <property type="nucleotide sequence ID" value="NZ_CP144375.1"/>
</dbReference>
<evidence type="ECO:0000256" key="11">
    <source>
        <dbReference type="SAM" id="Phobius"/>
    </source>
</evidence>
<gene>
    <name evidence="14" type="ORF">BCF44_101964</name>
</gene>
<dbReference type="SMART" id="SM00387">
    <property type="entry name" value="HATPase_c"/>
    <property type="match status" value="1"/>
</dbReference>
<dbReference type="PANTHER" id="PTHR45436">
    <property type="entry name" value="SENSOR HISTIDINE KINASE YKOH"/>
    <property type="match status" value="1"/>
</dbReference>
<dbReference type="Pfam" id="PF00512">
    <property type="entry name" value="HisKA"/>
    <property type="match status" value="1"/>
</dbReference>
<keyword evidence="15" id="KW-1185">Reference proteome</keyword>
<dbReference type="Gene3D" id="1.10.287.130">
    <property type="match status" value="1"/>
</dbReference>
<protein>
    <recommendedName>
        <fullName evidence="3">histidine kinase</fullName>
        <ecNumber evidence="3">2.7.13.3</ecNumber>
    </recommendedName>
</protein>
<dbReference type="CDD" id="cd00075">
    <property type="entry name" value="HATPase"/>
    <property type="match status" value="1"/>
</dbReference>
<dbReference type="OrthoDB" id="9786919at2"/>
<evidence type="ECO:0000259" key="13">
    <source>
        <dbReference type="PROSITE" id="PS50885"/>
    </source>
</evidence>
<keyword evidence="9" id="KW-0902">Two-component regulatory system</keyword>
<evidence type="ECO:0000256" key="5">
    <source>
        <dbReference type="ARBA" id="ARBA00022679"/>
    </source>
</evidence>
<dbReference type="PROSITE" id="PS50885">
    <property type="entry name" value="HAMP"/>
    <property type="match status" value="1"/>
</dbReference>
<dbReference type="SMART" id="SM00304">
    <property type="entry name" value="HAMP"/>
    <property type="match status" value="1"/>
</dbReference>
<feature type="domain" description="HAMP" evidence="13">
    <location>
        <begin position="196"/>
        <end position="248"/>
    </location>
</feature>
<dbReference type="Gene3D" id="3.30.565.10">
    <property type="entry name" value="Histidine kinase-like ATPase, C-terminal domain"/>
    <property type="match status" value="1"/>
</dbReference>
<reference evidence="14 15" key="1">
    <citation type="submission" date="2018-08" db="EMBL/GenBank/DDBJ databases">
        <title>Genomic Encyclopedia of Archaeal and Bacterial Type Strains, Phase II (KMG-II): from individual species to whole genera.</title>
        <authorList>
            <person name="Goeker M."/>
        </authorList>
    </citation>
    <scope>NUCLEOTIDE SEQUENCE [LARGE SCALE GENOMIC DNA]</scope>
    <source>
        <strain evidence="14 15">DSM 45791</strain>
    </source>
</reference>
<proteinExistence type="predicted"/>
<dbReference type="InterPro" id="IPR003594">
    <property type="entry name" value="HATPase_dom"/>
</dbReference>
<accession>A0A3E0IBK1</accession>
<dbReference type="PROSITE" id="PS50109">
    <property type="entry name" value="HIS_KIN"/>
    <property type="match status" value="1"/>
</dbReference>
<evidence type="ECO:0000256" key="4">
    <source>
        <dbReference type="ARBA" id="ARBA00022553"/>
    </source>
</evidence>
<feature type="domain" description="Histidine kinase" evidence="12">
    <location>
        <begin position="263"/>
        <end position="477"/>
    </location>
</feature>
<keyword evidence="4" id="KW-0597">Phosphoprotein</keyword>
<dbReference type="CDD" id="cd06225">
    <property type="entry name" value="HAMP"/>
    <property type="match status" value="1"/>
</dbReference>
<dbReference type="SUPFAM" id="SSF47384">
    <property type="entry name" value="Homodimeric domain of signal transducing histidine kinase"/>
    <property type="match status" value="1"/>
</dbReference>
<evidence type="ECO:0000259" key="12">
    <source>
        <dbReference type="PROSITE" id="PS50109"/>
    </source>
</evidence>
<dbReference type="InterPro" id="IPR036097">
    <property type="entry name" value="HisK_dim/P_sf"/>
</dbReference>
<evidence type="ECO:0000256" key="2">
    <source>
        <dbReference type="ARBA" id="ARBA00004236"/>
    </source>
</evidence>
<evidence type="ECO:0000256" key="7">
    <source>
        <dbReference type="ARBA" id="ARBA00022777"/>
    </source>
</evidence>
<dbReference type="InterPro" id="IPR003661">
    <property type="entry name" value="HisK_dim/P_dom"/>
</dbReference>
<evidence type="ECO:0000256" key="6">
    <source>
        <dbReference type="ARBA" id="ARBA00022692"/>
    </source>
</evidence>
<dbReference type="EMBL" id="QUNO01000001">
    <property type="protein sequence ID" value="REH55936.1"/>
    <property type="molecule type" value="Genomic_DNA"/>
</dbReference>
<feature type="transmembrane region" description="Helical" evidence="11">
    <location>
        <begin position="176"/>
        <end position="195"/>
    </location>
</feature>
<keyword evidence="5" id="KW-0808">Transferase</keyword>
<dbReference type="EC" id="2.7.13.3" evidence="3"/>
<dbReference type="InterPro" id="IPR005467">
    <property type="entry name" value="His_kinase_dom"/>
</dbReference>
<dbReference type="PANTHER" id="PTHR45436:SF5">
    <property type="entry name" value="SENSOR HISTIDINE KINASE TRCS"/>
    <property type="match status" value="1"/>
</dbReference>
<dbReference type="SUPFAM" id="SSF55874">
    <property type="entry name" value="ATPase domain of HSP90 chaperone/DNA topoisomerase II/histidine kinase"/>
    <property type="match status" value="1"/>
</dbReference>
<dbReference type="Pfam" id="PF00672">
    <property type="entry name" value="HAMP"/>
    <property type="match status" value="1"/>
</dbReference>
<dbReference type="SMART" id="SM00388">
    <property type="entry name" value="HisKA"/>
    <property type="match status" value="1"/>
</dbReference>
<evidence type="ECO:0000256" key="10">
    <source>
        <dbReference type="ARBA" id="ARBA00023136"/>
    </source>
</evidence>
<organism evidence="14 15">
    <name type="scientific">Kutzneria buriramensis</name>
    <dbReference type="NCBI Taxonomy" id="1045776"/>
    <lineage>
        <taxon>Bacteria</taxon>
        <taxon>Bacillati</taxon>
        <taxon>Actinomycetota</taxon>
        <taxon>Actinomycetes</taxon>
        <taxon>Pseudonocardiales</taxon>
        <taxon>Pseudonocardiaceae</taxon>
        <taxon>Kutzneria</taxon>
    </lineage>
</organism>
<name>A0A3E0IBK1_9PSEU</name>
<comment type="caution">
    <text evidence="14">The sequence shown here is derived from an EMBL/GenBank/DDBJ whole genome shotgun (WGS) entry which is preliminary data.</text>
</comment>
<keyword evidence="6 11" id="KW-0812">Transmembrane</keyword>
<dbReference type="GO" id="GO:0000155">
    <property type="term" value="F:phosphorelay sensor kinase activity"/>
    <property type="evidence" value="ECO:0007669"/>
    <property type="project" value="InterPro"/>
</dbReference>
<keyword evidence="8 11" id="KW-1133">Transmembrane helix</keyword>
<evidence type="ECO:0000313" key="14">
    <source>
        <dbReference type="EMBL" id="REH55936.1"/>
    </source>
</evidence>